<evidence type="ECO:0000313" key="2">
    <source>
        <dbReference type="Proteomes" id="UP001515480"/>
    </source>
</evidence>
<organism evidence="1 2">
    <name type="scientific">Prymnesium parvum</name>
    <name type="common">Toxic golden alga</name>
    <dbReference type="NCBI Taxonomy" id="97485"/>
    <lineage>
        <taxon>Eukaryota</taxon>
        <taxon>Haptista</taxon>
        <taxon>Haptophyta</taxon>
        <taxon>Prymnesiophyceae</taxon>
        <taxon>Prymnesiales</taxon>
        <taxon>Prymnesiaceae</taxon>
        <taxon>Prymnesium</taxon>
    </lineage>
</organism>
<evidence type="ECO:0000313" key="1">
    <source>
        <dbReference type="EMBL" id="KAL1508295.1"/>
    </source>
</evidence>
<comment type="caution">
    <text evidence="1">The sequence shown here is derived from an EMBL/GenBank/DDBJ whole genome shotgun (WGS) entry which is preliminary data.</text>
</comment>
<dbReference type="AlphaFoldDB" id="A0AB34J066"/>
<sequence length="104" mass="10950">MRAQVRARVPCLLGAVSRRAATDSGGGFPASLDGAACGVALRRRRGMCARRGVHVAEWDARRDARRRPRVAPPPFAPLDAATPLLPSPAFLPSSPVPCLSLPTA</sequence>
<keyword evidence="2" id="KW-1185">Reference proteome</keyword>
<dbReference type="EMBL" id="JBGBPQ010000016">
    <property type="protein sequence ID" value="KAL1508295.1"/>
    <property type="molecule type" value="Genomic_DNA"/>
</dbReference>
<protein>
    <submittedName>
        <fullName evidence="1">Uncharacterized protein</fullName>
    </submittedName>
</protein>
<proteinExistence type="predicted"/>
<dbReference type="Proteomes" id="UP001515480">
    <property type="component" value="Unassembled WGS sequence"/>
</dbReference>
<accession>A0AB34J066</accession>
<gene>
    <name evidence="1" type="ORF">AB1Y20_004407</name>
</gene>
<reference evidence="1 2" key="1">
    <citation type="journal article" date="2024" name="Science">
        <title>Giant polyketide synthase enzymes in the biosynthesis of giant marine polyether toxins.</title>
        <authorList>
            <person name="Fallon T.R."/>
            <person name="Shende V.V."/>
            <person name="Wierzbicki I.H."/>
            <person name="Pendleton A.L."/>
            <person name="Watervoot N.F."/>
            <person name="Auber R.P."/>
            <person name="Gonzalez D.J."/>
            <person name="Wisecaver J.H."/>
            <person name="Moore B.S."/>
        </authorList>
    </citation>
    <scope>NUCLEOTIDE SEQUENCE [LARGE SCALE GENOMIC DNA]</scope>
    <source>
        <strain evidence="1 2">12B1</strain>
    </source>
</reference>
<name>A0AB34J066_PRYPA</name>